<dbReference type="RefSeq" id="WP_104487059.1">
    <property type="nucleotide sequence ID" value="NZ_BMYB01000002.1"/>
</dbReference>
<dbReference type="OrthoDB" id="5600596at2"/>
<gene>
    <name evidence="1" type="ORF">UN63_12380</name>
</gene>
<name>A0A2P5TK51_9GAMM</name>
<sequence>MPHYAAIRKVANEHLTQFNRLARVRRAQNAEVPFECALEALARVAEQLGADDLYQQITDRQHLLELGQPLPYITANGGEA</sequence>
<reference evidence="2" key="1">
    <citation type="submission" date="2016-11" db="EMBL/GenBank/DDBJ databases">
        <authorList>
            <person name="Sisinthy S."/>
            <person name="Ara S."/>
            <person name="Gundlapally S.R."/>
        </authorList>
    </citation>
    <scope>NUCLEOTIDE SEQUENCE [LARGE SCALE GENOMIC DNA]</scope>
    <source>
        <strain evidence="2">V1-41</strain>
    </source>
</reference>
<dbReference type="AlphaFoldDB" id="A0A2P5TK51"/>
<comment type="caution">
    <text evidence="1">The sequence shown here is derived from an EMBL/GenBank/DDBJ whole genome shotgun (WGS) entry which is preliminary data.</text>
</comment>
<accession>A0A2P5TK51</accession>
<proteinExistence type="predicted"/>
<evidence type="ECO:0000313" key="1">
    <source>
        <dbReference type="EMBL" id="PPL15468.1"/>
    </source>
</evidence>
<organism evidence="1 2">
    <name type="scientific">Oceanisphaera arctica</name>
    <dbReference type="NCBI Taxonomy" id="641510"/>
    <lineage>
        <taxon>Bacteria</taxon>
        <taxon>Pseudomonadati</taxon>
        <taxon>Pseudomonadota</taxon>
        <taxon>Gammaproteobacteria</taxon>
        <taxon>Aeromonadales</taxon>
        <taxon>Aeromonadaceae</taxon>
        <taxon>Oceanisphaera</taxon>
    </lineage>
</organism>
<dbReference type="Proteomes" id="UP000242231">
    <property type="component" value="Unassembled WGS sequence"/>
</dbReference>
<dbReference type="EMBL" id="MPZM01000031">
    <property type="protein sequence ID" value="PPL15468.1"/>
    <property type="molecule type" value="Genomic_DNA"/>
</dbReference>
<evidence type="ECO:0000313" key="2">
    <source>
        <dbReference type="Proteomes" id="UP000242231"/>
    </source>
</evidence>
<keyword evidence="2" id="KW-1185">Reference proteome</keyword>
<protein>
    <submittedName>
        <fullName evidence="1">Uncharacterized protein</fullName>
    </submittedName>
</protein>